<dbReference type="Proteomes" id="UP000310168">
    <property type="component" value="Unassembled WGS sequence"/>
</dbReference>
<comment type="caution">
    <text evidence="9">The sequence shown here is derived from an EMBL/GenBank/DDBJ whole genome shotgun (WGS) entry which is preliminary data.</text>
</comment>
<evidence type="ECO:0000256" key="8">
    <source>
        <dbReference type="SAM" id="Phobius"/>
    </source>
</evidence>
<keyword evidence="5 8" id="KW-0812">Transmembrane</keyword>
<dbReference type="PANTHER" id="PTHR30047:SF7">
    <property type="entry name" value="HIGH-AFFINITY CHOLINE TRANSPORT PROTEIN"/>
    <property type="match status" value="1"/>
</dbReference>
<feature type="transmembrane region" description="Helical" evidence="8">
    <location>
        <begin position="268"/>
        <end position="291"/>
    </location>
</feature>
<reference evidence="9 10" key="1">
    <citation type="journal article" date="2019" name="Anaerobe">
        <title>Brachyspira catarrhinii sp. nov., an anaerobic intestinal spirochaete isolated from vervet monkeys may have been misidentified as Brachyspira aalborgi in previous studies.</title>
        <authorList>
            <person name="Phillips N.D."/>
            <person name="La T."/>
            <person name="Hampson D.J."/>
        </authorList>
    </citation>
    <scope>NUCLEOTIDE SEQUENCE [LARGE SCALE GENOMIC DNA]</scope>
    <source>
        <strain evidence="9 10">Z12</strain>
    </source>
</reference>
<feature type="transmembrane region" description="Helical" evidence="8">
    <location>
        <begin position="414"/>
        <end position="435"/>
    </location>
</feature>
<proteinExistence type="inferred from homology"/>
<keyword evidence="3" id="KW-0813">Transport</keyword>
<evidence type="ECO:0000256" key="2">
    <source>
        <dbReference type="ARBA" id="ARBA00005658"/>
    </source>
</evidence>
<evidence type="ECO:0000256" key="3">
    <source>
        <dbReference type="ARBA" id="ARBA00022448"/>
    </source>
</evidence>
<protein>
    <submittedName>
        <fullName evidence="9">BCCT family transporter</fullName>
    </submittedName>
</protein>
<accession>A0ABY2TPF7</accession>
<dbReference type="Pfam" id="PF02028">
    <property type="entry name" value="BCCT"/>
    <property type="match status" value="1"/>
</dbReference>
<keyword evidence="7 8" id="KW-0472">Membrane</keyword>
<feature type="transmembrane region" description="Helical" evidence="8">
    <location>
        <begin position="21"/>
        <end position="38"/>
    </location>
</feature>
<evidence type="ECO:0000256" key="4">
    <source>
        <dbReference type="ARBA" id="ARBA00022475"/>
    </source>
</evidence>
<dbReference type="PANTHER" id="PTHR30047">
    <property type="entry name" value="HIGH-AFFINITY CHOLINE TRANSPORT PROTEIN-RELATED"/>
    <property type="match status" value="1"/>
</dbReference>
<sequence>MQQKNNDEYSNRERIDLIIKIVSSVIVISVVLLALLFHEEASNVINYIRTLVTKYLNWYFVALASSFLLFSIWLIFGKYGKVVLGGPDAKPEFNRFAWYSMLYACGQGVGMIFWGIAEPIMMFGSDKFAPAMSLENIEYAMNWTYFHWGIHAWAIYCIASICMAYSLHNSKKPLTYRDTILDLFPVKSRGVLSVCIETIAILTTVLGLSTSFGFAIVQFASGLEILFNIKITLLHHLIIIVALAIIVGVEMSTGIHRGIKIVSETNTIFSLIILTLMIIVGPTLFILHLFVESLGSYLFNLFPMGFYTDSTSMIAGFSKWQESWSGWWTVFIWCWTFAFASFTGGFVAKISKGRTIRDFMIGVIIVPSLFVIIWSCIMGGSAIYYDIKSAGAVSEAVAVDNSMGIFTMFQNMNIGFLTSILTLLATILVGTYYISSLDSGIIVLSDYVSSERSKSNIFKIVLLILVTSVCLVLFIIGGTHALTTVQIATIIAGVPFSVLTILMCINLVKRLKKDN</sequence>
<dbReference type="RefSeq" id="WP_137998797.1">
    <property type="nucleotide sequence ID" value="NZ_SJDU01000247.1"/>
</dbReference>
<evidence type="ECO:0000313" key="10">
    <source>
        <dbReference type="Proteomes" id="UP000310168"/>
    </source>
</evidence>
<feature type="transmembrane region" description="Helical" evidence="8">
    <location>
        <begin position="456"/>
        <end position="479"/>
    </location>
</feature>
<name>A0ABY2TPF7_9SPIR</name>
<gene>
    <name evidence="9" type="ORF">EZH24_08835</name>
</gene>
<evidence type="ECO:0000256" key="5">
    <source>
        <dbReference type="ARBA" id="ARBA00022692"/>
    </source>
</evidence>
<feature type="transmembrane region" description="Helical" evidence="8">
    <location>
        <begin position="485"/>
        <end position="508"/>
    </location>
</feature>
<evidence type="ECO:0000256" key="7">
    <source>
        <dbReference type="ARBA" id="ARBA00023136"/>
    </source>
</evidence>
<evidence type="ECO:0000256" key="6">
    <source>
        <dbReference type="ARBA" id="ARBA00022989"/>
    </source>
</evidence>
<feature type="transmembrane region" description="Helical" evidence="8">
    <location>
        <begin position="327"/>
        <end position="347"/>
    </location>
</feature>
<dbReference type="InterPro" id="IPR000060">
    <property type="entry name" value="BCCT_transptr"/>
</dbReference>
<comment type="similarity">
    <text evidence="2">Belongs to the BCCT transporter (TC 2.A.15) family.</text>
</comment>
<evidence type="ECO:0000256" key="1">
    <source>
        <dbReference type="ARBA" id="ARBA00004651"/>
    </source>
</evidence>
<feature type="transmembrane region" description="Helical" evidence="8">
    <location>
        <begin position="145"/>
        <end position="167"/>
    </location>
</feature>
<keyword evidence="4" id="KW-1003">Cell membrane</keyword>
<evidence type="ECO:0000313" key="9">
    <source>
        <dbReference type="EMBL" id="TKZ33127.1"/>
    </source>
</evidence>
<feature type="transmembrane region" description="Helical" evidence="8">
    <location>
        <begin position="58"/>
        <end position="76"/>
    </location>
</feature>
<organism evidence="9 10">
    <name type="scientific">Brachyspira catarrhinii</name>
    <dbReference type="NCBI Taxonomy" id="2528966"/>
    <lineage>
        <taxon>Bacteria</taxon>
        <taxon>Pseudomonadati</taxon>
        <taxon>Spirochaetota</taxon>
        <taxon>Spirochaetia</taxon>
        <taxon>Brachyspirales</taxon>
        <taxon>Brachyspiraceae</taxon>
        <taxon>Brachyspira</taxon>
    </lineage>
</organism>
<keyword evidence="10" id="KW-1185">Reference proteome</keyword>
<comment type="subcellular location">
    <subcellularLocation>
        <location evidence="1">Cell membrane</location>
        <topology evidence="1">Multi-pass membrane protein</topology>
    </subcellularLocation>
</comment>
<feature type="transmembrane region" description="Helical" evidence="8">
    <location>
        <begin position="359"/>
        <end position="385"/>
    </location>
</feature>
<feature type="transmembrane region" description="Helical" evidence="8">
    <location>
        <begin position="225"/>
        <end position="247"/>
    </location>
</feature>
<feature type="transmembrane region" description="Helical" evidence="8">
    <location>
        <begin position="191"/>
        <end position="219"/>
    </location>
</feature>
<feature type="transmembrane region" description="Helical" evidence="8">
    <location>
        <begin position="96"/>
        <end position="117"/>
    </location>
</feature>
<keyword evidence="6 8" id="KW-1133">Transmembrane helix</keyword>
<dbReference type="EMBL" id="SJDU01000247">
    <property type="protein sequence ID" value="TKZ33127.1"/>
    <property type="molecule type" value="Genomic_DNA"/>
</dbReference>